<protein>
    <submittedName>
        <fullName evidence="1">Uncharacterized protein</fullName>
    </submittedName>
</protein>
<comment type="caution">
    <text evidence="1">The sequence shown here is derived from an EMBL/GenBank/DDBJ whole genome shotgun (WGS) entry which is preliminary data.</text>
</comment>
<dbReference type="EMBL" id="JBGORX010000002">
    <property type="protein sequence ID" value="MFJ1268627.1"/>
    <property type="molecule type" value="Genomic_DNA"/>
</dbReference>
<organism evidence="1 2">
    <name type="scientific">Legionella lytica</name>
    <dbReference type="NCBI Taxonomy" id="96232"/>
    <lineage>
        <taxon>Bacteria</taxon>
        <taxon>Pseudomonadati</taxon>
        <taxon>Pseudomonadota</taxon>
        <taxon>Gammaproteobacteria</taxon>
        <taxon>Legionellales</taxon>
        <taxon>Legionellaceae</taxon>
        <taxon>Legionella</taxon>
    </lineage>
</organism>
<proteinExistence type="predicted"/>
<dbReference type="RefSeq" id="WP_400187469.1">
    <property type="nucleotide sequence ID" value="NZ_JBGORX010000002.1"/>
</dbReference>
<dbReference type="Proteomes" id="UP001615550">
    <property type="component" value="Unassembled WGS sequence"/>
</dbReference>
<keyword evidence="2" id="KW-1185">Reference proteome</keyword>
<name>A0ABW8D7F0_9GAMM</name>
<evidence type="ECO:0000313" key="2">
    <source>
        <dbReference type="Proteomes" id="UP001615550"/>
    </source>
</evidence>
<gene>
    <name evidence="1" type="ORF">ACD661_08690</name>
</gene>
<evidence type="ECO:0000313" key="1">
    <source>
        <dbReference type="EMBL" id="MFJ1268627.1"/>
    </source>
</evidence>
<reference evidence="1 2" key="1">
    <citation type="submission" date="2024-08" db="EMBL/GenBank/DDBJ databases">
        <title>Draft Genome Sequence of Legionella lytica strain DSB2004, Isolated From a Fire Sprinkler System.</title>
        <authorList>
            <person name="Everhart A.D."/>
            <person name="Kidane D.T."/>
            <person name="Farone A.L."/>
            <person name="Farone M.B."/>
        </authorList>
    </citation>
    <scope>NUCLEOTIDE SEQUENCE [LARGE SCALE GENOMIC DNA]</scope>
    <source>
        <strain evidence="1 2">DSB2004</strain>
    </source>
</reference>
<accession>A0ABW8D7F0</accession>
<sequence>MLGKLEKQQQASDLKTVLFDDQTLLMAMKQAQTMDIPVMQYYLILTGMGEIYDDFGEDISLEKIRQAVINKSRAVACQLDSSDETLINTYRQSESAARTNQAALIKIQSIDSFDSQKFSVTSCSIFKTDASSSAQSSAKTARNDDNKHRCNLM</sequence>